<keyword evidence="3" id="KW-1185">Reference proteome</keyword>
<feature type="signal peptide" evidence="1">
    <location>
        <begin position="1"/>
        <end position="27"/>
    </location>
</feature>
<evidence type="ECO:0000313" key="3">
    <source>
        <dbReference type="Proteomes" id="UP000014461"/>
    </source>
</evidence>
<dbReference type="AlphaFoldDB" id="R9PH37"/>
<keyword evidence="1" id="KW-0732">Signal</keyword>
<dbReference type="EMBL" id="BARX01000003">
    <property type="protein sequence ID" value="GAD00652.1"/>
    <property type="molecule type" value="Genomic_DNA"/>
</dbReference>
<accession>R9PH37</accession>
<proteinExistence type="predicted"/>
<dbReference type="Proteomes" id="UP000014461">
    <property type="component" value="Unassembled WGS sequence"/>
</dbReference>
<gene>
    <name evidence="2" type="ORF">AALB_0732</name>
</gene>
<name>R9PH37_AGAAL</name>
<sequence>MFAKHRASLRFKGFMLFLVLKSAASLAETHGLFVCKIPNYYHI</sequence>
<comment type="caution">
    <text evidence="2">The sequence shown here is derived from an EMBL/GenBank/DDBJ whole genome shotgun (WGS) entry which is preliminary data.</text>
</comment>
<feature type="chain" id="PRO_5004478604" evidence="1">
    <location>
        <begin position="28"/>
        <end position="43"/>
    </location>
</feature>
<evidence type="ECO:0000256" key="1">
    <source>
        <dbReference type="SAM" id="SignalP"/>
    </source>
</evidence>
<evidence type="ECO:0000313" key="2">
    <source>
        <dbReference type="EMBL" id="GAD00652.1"/>
    </source>
</evidence>
<organism evidence="2 3">
    <name type="scientific">Agarivorans albus MKT 106</name>
    <dbReference type="NCBI Taxonomy" id="1331007"/>
    <lineage>
        <taxon>Bacteria</taxon>
        <taxon>Pseudomonadati</taxon>
        <taxon>Pseudomonadota</taxon>
        <taxon>Gammaproteobacteria</taxon>
        <taxon>Alteromonadales</taxon>
        <taxon>Alteromonadaceae</taxon>
        <taxon>Agarivorans</taxon>
    </lineage>
</organism>
<reference evidence="2" key="1">
    <citation type="journal article" date="2013" name="Genome Announc.">
        <title>Draft Genome Sequence of Agarivorans albus Strain MKT 106T, an Agarolytic Marine Bacterium.</title>
        <authorList>
            <person name="Yasuike M."/>
            <person name="Nakamura Y."/>
            <person name="Kai W."/>
            <person name="Fujiwara A."/>
            <person name="Fukui Y."/>
            <person name="Satomi M."/>
            <person name="Sano M."/>
        </authorList>
    </citation>
    <scope>NUCLEOTIDE SEQUENCE [LARGE SCALE GENOMIC DNA]</scope>
</reference>
<protein>
    <submittedName>
        <fullName evidence="2">Uncharacterized protein</fullName>
    </submittedName>
</protein>